<keyword evidence="2" id="KW-1185">Reference proteome</keyword>
<reference evidence="1 2" key="1">
    <citation type="submission" date="2019-12" db="EMBL/GenBank/DDBJ databases">
        <title>Genomic-based taxomic classification of the family Erythrobacteraceae.</title>
        <authorList>
            <person name="Xu L."/>
        </authorList>
    </citation>
    <scope>NUCLEOTIDE SEQUENCE [LARGE SCALE GENOMIC DNA]</scope>
    <source>
        <strain evidence="1 2">KCTC 42006</strain>
    </source>
</reference>
<accession>A0A844Z727</accession>
<dbReference type="PANTHER" id="PTHR12526:SF600">
    <property type="entry name" value="GLYCOSYL TRANSFERASE GROUP 1"/>
    <property type="match status" value="1"/>
</dbReference>
<dbReference type="GO" id="GO:0016757">
    <property type="term" value="F:glycosyltransferase activity"/>
    <property type="evidence" value="ECO:0007669"/>
    <property type="project" value="TreeGrafter"/>
</dbReference>
<comment type="caution">
    <text evidence="1">The sequence shown here is derived from an EMBL/GenBank/DDBJ whole genome shotgun (WGS) entry which is preliminary data.</text>
</comment>
<dbReference type="AlphaFoldDB" id="A0A844Z727"/>
<dbReference type="NCBIfam" id="TIGR03087">
    <property type="entry name" value="stp1"/>
    <property type="match status" value="1"/>
</dbReference>
<dbReference type="PANTHER" id="PTHR12526">
    <property type="entry name" value="GLYCOSYLTRANSFERASE"/>
    <property type="match status" value="1"/>
</dbReference>
<gene>
    <name evidence="1" type="ORF">GRI35_10110</name>
</gene>
<dbReference type="RefSeq" id="WP_160614046.1">
    <property type="nucleotide sequence ID" value="NZ_JAUFQM010000001.1"/>
</dbReference>
<proteinExistence type="predicted"/>
<organism evidence="1 2">
    <name type="scientific">Pontixanthobacter aestiaquae</name>
    <dbReference type="NCBI Taxonomy" id="1509367"/>
    <lineage>
        <taxon>Bacteria</taxon>
        <taxon>Pseudomonadati</taxon>
        <taxon>Pseudomonadota</taxon>
        <taxon>Alphaproteobacteria</taxon>
        <taxon>Sphingomonadales</taxon>
        <taxon>Erythrobacteraceae</taxon>
        <taxon>Pontixanthobacter</taxon>
    </lineage>
</organism>
<dbReference type="EMBL" id="WTYZ01000001">
    <property type="protein sequence ID" value="MXO83715.1"/>
    <property type="molecule type" value="Genomic_DNA"/>
</dbReference>
<dbReference type="SUPFAM" id="SSF53756">
    <property type="entry name" value="UDP-Glycosyltransferase/glycogen phosphorylase"/>
    <property type="match status" value="1"/>
</dbReference>
<dbReference type="Gene3D" id="3.40.50.2000">
    <property type="entry name" value="Glycogen Phosphorylase B"/>
    <property type="match status" value="2"/>
</dbReference>
<sequence>MGDILFLAHRMPFPPDRGDKIRSHHLLKALARLAPIHVGCFGDTDNDYAHEHLLADIAETYYLPRRSKGMVRAGIEALAKRKPVSLTAFEDAALAEWVAKTIRERDIQTIFVFSGQMGQYIPASFAGQVVVDLCDVDSAKFEAYAADGRFPRKWIDAREGRILSQVEQQLAKRADYTLFVSEAEEALFRSRLERPQDCKTAALRNGIDTAFFDPANSEPHSDLANSTGPNFVFTGQMDYAPNIGAALRVMDRLLPQIRAVHPDATFHLVGRAPVSQLTKRDGEPGIRVWGEVPDVRPFLAGADVVIAPLEIARGVQNKVLEAMAMARPVLLSPEAATGIDASDGEHFAVAPSDQALVGRALEMLDDGPSALLMAAAARRYVVEQQGWDAMLAPLARLCGYAPAAATNETVNRNAA</sequence>
<protein>
    <submittedName>
        <fullName evidence="1">TIGR03087 family PEP-CTERM/XrtA system glycosyltransferase</fullName>
    </submittedName>
</protein>
<evidence type="ECO:0000313" key="2">
    <source>
        <dbReference type="Proteomes" id="UP000460290"/>
    </source>
</evidence>
<evidence type="ECO:0000313" key="1">
    <source>
        <dbReference type="EMBL" id="MXO83715.1"/>
    </source>
</evidence>
<dbReference type="Proteomes" id="UP000460290">
    <property type="component" value="Unassembled WGS sequence"/>
</dbReference>
<dbReference type="InterPro" id="IPR017521">
    <property type="entry name" value="Sugar_tfrase_PEP-CTERM_Stp1"/>
</dbReference>
<dbReference type="CDD" id="cd03801">
    <property type="entry name" value="GT4_PimA-like"/>
    <property type="match status" value="1"/>
</dbReference>
<dbReference type="Pfam" id="PF13692">
    <property type="entry name" value="Glyco_trans_1_4"/>
    <property type="match status" value="1"/>
</dbReference>
<dbReference type="OrthoDB" id="9807209at2"/>
<keyword evidence="1" id="KW-0808">Transferase</keyword>
<name>A0A844Z727_9SPHN</name>